<feature type="compositionally biased region" description="Polar residues" evidence="2">
    <location>
        <begin position="110"/>
        <end position="120"/>
    </location>
</feature>
<comment type="caution">
    <text evidence="5">The sequence shown here is derived from an EMBL/GenBank/DDBJ whole genome shotgun (WGS) entry which is preliminary data.</text>
</comment>
<dbReference type="OrthoDB" id="289913at2759"/>
<dbReference type="Pfam" id="PF23410">
    <property type="entry name" value="Beta-prop_VPS8"/>
    <property type="match status" value="1"/>
</dbReference>
<evidence type="ECO:0000313" key="6">
    <source>
        <dbReference type="Proteomes" id="UP000091918"/>
    </source>
</evidence>
<dbReference type="Pfam" id="PF25066">
    <property type="entry name" value="TPR_VPS8_2"/>
    <property type="match status" value="1"/>
</dbReference>
<feature type="region of interest" description="Disordered" evidence="2">
    <location>
        <begin position="1500"/>
        <end position="1558"/>
    </location>
</feature>
<name>A0A1B7P2Y7_9EURO</name>
<evidence type="ECO:0000259" key="3">
    <source>
        <dbReference type="Pfam" id="PF12816"/>
    </source>
</evidence>
<organism evidence="5 6">
    <name type="scientific">Emergomyces africanus</name>
    <dbReference type="NCBI Taxonomy" id="1955775"/>
    <lineage>
        <taxon>Eukaryota</taxon>
        <taxon>Fungi</taxon>
        <taxon>Dikarya</taxon>
        <taxon>Ascomycota</taxon>
        <taxon>Pezizomycotina</taxon>
        <taxon>Eurotiomycetes</taxon>
        <taxon>Eurotiomycetidae</taxon>
        <taxon>Onygenales</taxon>
        <taxon>Ajellomycetaceae</taxon>
        <taxon>Emergomyces</taxon>
    </lineage>
</organism>
<dbReference type="InterPro" id="IPR015943">
    <property type="entry name" value="WD40/YVTN_repeat-like_dom_sf"/>
</dbReference>
<sequence>MSSMIEGSDDGPREDEPQLENNDHEQLPVAPNLQGKEGKEDQYEIEPGQDVFLDDNPLSATSSRDPARTEPDSIVPTGSGEESLIHQRLRNRGIGSGDDSGSIPDDTPSVQDSILSSRSSAFGLRGSPSNLSPSPHRPFDRRFQSRLSVSLPSVLRPQSPSLLGPHSRNSSTSHILSSTPDIPESPAAPWEVVRWTKLRKITGQAFSEVGKRNFGQPTCIAISTAIVIGTAKGIIMVFDYQQNLKAIIGPGTKAVESGPITALAISADHTTIAVGHGSGHIFTWEISKPARPFLHIPSIQASQQESKRFDGHISGVAVIHMGFLGIRHTALVSADDHGMAFSHLATRGMGAVGRVVRTTRILGRYPDAVLVGGRPRKPSSVLAFSPLPLGNVEQATDSIGLVAMLTPYLLVIVSTTPIAQTQYKAARPKEVAAHSALTAALAWFPAIKLKGKNSETSKTKLVYCWSNVLTVLEVSEVKSTEPADKEKPPSFEFKPRSRWRAEEAIVAVQWISRSVLAVMTITQQLLILEDNTLRMTDSFDLIHKHIYHVDIFSRQLHSLVEQLDEEDESMHGVIADAFYMSFRAYKGRLFLLGFNDMSVGSLSNWADRLLALMEGGDFIGAIRLATSYYRGDTEKLTVGLPEEDYLRHELVQEKLLEMMSASVRYAFGRNQEASNERLQPSQLEELADSCIAACDALSDYEFLFDEVYIWYEECGSEGIFLDILEPYIVRGSVRTLPPTAVKSLITHYTTNHTATRLEEIICLLDISTIDIDQVTSLCKQYNLYDAFIYVWTRALGDYVGPLIELIHLIRQPTGPNVNGDAEIEAKDHSNAMKLFPYLSYVLTGRIYPTGEDMPDVEASKAKAGIYDFLFSGTSGTSSSKRTASLHSFPDLRTILEFDTPSFMSMLNEAFEDSFLNEATDQASNGAIIPTSRDSFSSHGLSINRQYLISILLEIMESSNFGPEDTIYLDMFIARNLPKYPQYTLLSGSTLQQVLIRLCHYPNLEMISDCQLSAEYLLSIYHPPDIQALIPLLKQAKFYRVLKSIYKAEKQFPELLLTYLEDPEDQVSIFNCIRDYLRPNSKLSKKQRRDVHTVVQDHAAEIAAIDVTKAAQTVQSSTPDLHEEFLRVLENDSSLQYSYLNTLFEPEWKRPTEAELATKFDPQLVERYVQLMCRYNPSHVSDFVDILKVGDLKLEAVLPFMESSGVIDAAIILLARQGEVRAAMDRLIKHIGTLEAGLSGLLQNADESPDSASMAEAVADLIQSLNKYTRVGIWLCQQQSKAARKSRGGGHKLNKRGSAILKLPLSFEENLWLDLIEVVVHVARNTSPLLREASPGVERNTSSLKADNVKPGEISSSFRILVQQVFTALLTSTAKSGDRPSEKTDISFLRILRAFLTRVAAASPSLSELRSVIASIFSAYNYEESLLSLANAMLDKDLFVHVDEIAKLRQRGWRPRGQVCEVCRVRVWGPGSGAWLWEAWQNKQEHDVKRGQARQLNMIEGTDIPSRGKGKEPVSGDSTAVYSSSQNTSQTGQFDISGQHTGPLGQPLEPQHQGHGQDAGPLIVFGCRHLYHRSCLVNEGEQRSFHNQSRPSHHGDSLGLACLICVAQT</sequence>
<dbReference type="InterPro" id="IPR025941">
    <property type="entry name" value="Vps8_central_dom"/>
</dbReference>
<dbReference type="InterPro" id="IPR059070">
    <property type="entry name" value="TPR_VPS8_2"/>
</dbReference>
<feature type="compositionally biased region" description="Basic and acidic residues" evidence="2">
    <location>
        <begin position="10"/>
        <end position="26"/>
    </location>
</feature>
<dbReference type="GO" id="GO:0034058">
    <property type="term" value="P:endosomal vesicle fusion"/>
    <property type="evidence" value="ECO:0007669"/>
    <property type="project" value="TreeGrafter"/>
</dbReference>
<dbReference type="Proteomes" id="UP000091918">
    <property type="component" value="Unassembled WGS sequence"/>
</dbReference>
<feature type="domain" description="VPS8-like TPR-like repeats" evidence="4">
    <location>
        <begin position="1254"/>
        <end position="1448"/>
    </location>
</feature>
<dbReference type="InterPro" id="IPR036322">
    <property type="entry name" value="WD40_repeat_dom_sf"/>
</dbReference>
<feature type="region of interest" description="Disordered" evidence="2">
    <location>
        <begin position="1"/>
        <end position="140"/>
    </location>
</feature>
<evidence type="ECO:0000256" key="1">
    <source>
        <dbReference type="ARBA" id="ARBA00009422"/>
    </source>
</evidence>
<dbReference type="SUPFAM" id="SSF50978">
    <property type="entry name" value="WD40 repeat-like"/>
    <property type="match status" value="1"/>
</dbReference>
<dbReference type="Gene3D" id="2.130.10.10">
    <property type="entry name" value="YVTN repeat-like/Quinoprotein amine dehydrogenase"/>
    <property type="match status" value="1"/>
</dbReference>
<evidence type="ECO:0000259" key="4">
    <source>
        <dbReference type="Pfam" id="PF25066"/>
    </source>
</evidence>
<evidence type="ECO:0000256" key="2">
    <source>
        <dbReference type="SAM" id="MobiDB-lite"/>
    </source>
</evidence>
<dbReference type="EMBL" id="LGUA01000182">
    <property type="protein sequence ID" value="OAX83383.1"/>
    <property type="molecule type" value="Genomic_DNA"/>
</dbReference>
<keyword evidence="6" id="KW-1185">Reference proteome</keyword>
<dbReference type="GO" id="GO:0006623">
    <property type="term" value="P:protein targeting to vacuole"/>
    <property type="evidence" value="ECO:0007669"/>
    <property type="project" value="InterPro"/>
</dbReference>
<protein>
    <submittedName>
        <fullName evidence="5">Uncharacterized protein</fullName>
    </submittedName>
</protein>
<feature type="compositionally biased region" description="Polar residues" evidence="2">
    <location>
        <begin position="167"/>
        <end position="180"/>
    </location>
</feature>
<dbReference type="InterPro" id="IPR045111">
    <property type="entry name" value="Vps41/Vps8"/>
</dbReference>
<dbReference type="GO" id="GO:0005770">
    <property type="term" value="C:late endosome"/>
    <property type="evidence" value="ECO:0007669"/>
    <property type="project" value="TreeGrafter"/>
</dbReference>
<feature type="compositionally biased region" description="Low complexity" evidence="2">
    <location>
        <begin position="97"/>
        <end position="109"/>
    </location>
</feature>
<dbReference type="STRING" id="1658172.A0A1B7P2Y7"/>
<proteinExistence type="inferred from homology"/>
<gene>
    <name evidence="5" type="ORF">ACJ72_02258</name>
</gene>
<feature type="compositionally biased region" description="Polar residues" evidence="2">
    <location>
        <begin position="1515"/>
        <end position="1539"/>
    </location>
</feature>
<feature type="domain" description="Vacuolar protein sorting-associated protein 8 central" evidence="3">
    <location>
        <begin position="719"/>
        <end position="910"/>
    </location>
</feature>
<evidence type="ECO:0000313" key="5">
    <source>
        <dbReference type="EMBL" id="OAX83383.1"/>
    </source>
</evidence>
<feature type="region of interest" description="Disordered" evidence="2">
    <location>
        <begin position="157"/>
        <end position="182"/>
    </location>
</feature>
<dbReference type="GO" id="GO:0030897">
    <property type="term" value="C:HOPS complex"/>
    <property type="evidence" value="ECO:0007669"/>
    <property type="project" value="TreeGrafter"/>
</dbReference>
<dbReference type="PANTHER" id="PTHR12616:SF8">
    <property type="entry name" value="VACUOLAR PROTEIN SORTING-ASSOCIATED PROTEIN 8 HOMOLOG"/>
    <property type="match status" value="1"/>
</dbReference>
<reference evidence="5 6" key="1">
    <citation type="submission" date="2015-07" db="EMBL/GenBank/DDBJ databases">
        <title>Emmonsia species relationships and genome sequence.</title>
        <authorList>
            <person name="Cuomo C.A."/>
            <person name="Schwartz I.S."/>
            <person name="Kenyon C."/>
            <person name="de Hoog G.S."/>
            <person name="Govender N.P."/>
            <person name="Botha A."/>
            <person name="Moreno L."/>
            <person name="de Vries M."/>
            <person name="Munoz J.F."/>
            <person name="Stielow J.B."/>
        </authorList>
    </citation>
    <scope>NUCLEOTIDE SEQUENCE [LARGE SCALE GENOMIC DNA]</scope>
    <source>
        <strain evidence="5 6">CBS 136260</strain>
    </source>
</reference>
<dbReference type="Pfam" id="PF12816">
    <property type="entry name" value="TPR_Vps8"/>
    <property type="match status" value="1"/>
</dbReference>
<comment type="similarity">
    <text evidence="1">Belongs to the VPS8 family.</text>
</comment>
<dbReference type="PANTHER" id="PTHR12616">
    <property type="entry name" value="VACUOLAR PROTEIN SORTING VPS41"/>
    <property type="match status" value="1"/>
</dbReference>
<accession>A0A1B7P2Y7</accession>